<evidence type="ECO:0000313" key="3">
    <source>
        <dbReference type="EMBL" id="CAB4908145.1"/>
    </source>
</evidence>
<dbReference type="Pfam" id="PF13738">
    <property type="entry name" value="Pyr_redox_3"/>
    <property type="match status" value="1"/>
</dbReference>
<protein>
    <submittedName>
        <fullName evidence="2">Unannotated protein</fullName>
    </submittedName>
</protein>
<dbReference type="InterPro" id="IPR036188">
    <property type="entry name" value="FAD/NAD-bd_sf"/>
</dbReference>
<dbReference type="PRINTS" id="PR00419">
    <property type="entry name" value="ADXRDTASE"/>
</dbReference>
<name>A0A6J6Z3C5_9ZZZZ</name>
<dbReference type="EMBL" id="CAFABA010000008">
    <property type="protein sequence ID" value="CAB4815929.1"/>
    <property type="molecule type" value="Genomic_DNA"/>
</dbReference>
<dbReference type="PANTHER" id="PTHR42877:SF4">
    <property type="entry name" value="FAD_NAD(P)-BINDING DOMAIN-CONTAINING PROTEIN-RELATED"/>
    <property type="match status" value="1"/>
</dbReference>
<evidence type="ECO:0000313" key="2">
    <source>
        <dbReference type="EMBL" id="CAB4815929.1"/>
    </source>
</evidence>
<evidence type="ECO:0000313" key="1">
    <source>
        <dbReference type="EMBL" id="CAB4747669.1"/>
    </source>
</evidence>
<dbReference type="Gene3D" id="3.50.50.60">
    <property type="entry name" value="FAD/NAD(P)-binding domain"/>
    <property type="match status" value="2"/>
</dbReference>
<dbReference type="SUPFAM" id="SSF51905">
    <property type="entry name" value="FAD/NAD(P)-binding domain"/>
    <property type="match status" value="2"/>
</dbReference>
<proteinExistence type="predicted"/>
<dbReference type="EMBL" id="CAEZYR010000055">
    <property type="protein sequence ID" value="CAB4747669.1"/>
    <property type="molecule type" value="Genomic_DNA"/>
</dbReference>
<dbReference type="InterPro" id="IPR051209">
    <property type="entry name" value="FAD-bind_Monooxygenase_sf"/>
</dbReference>
<organism evidence="2">
    <name type="scientific">freshwater metagenome</name>
    <dbReference type="NCBI Taxonomy" id="449393"/>
    <lineage>
        <taxon>unclassified sequences</taxon>
        <taxon>metagenomes</taxon>
        <taxon>ecological metagenomes</taxon>
    </lineage>
</organism>
<sequence length="491" mass="54634">MSSNSGVQQPRIVVIGAGPGGICTAVRLREAGFTDLTIYERSGSVGGTWNVNRYPGAACDVQSHLYSFSFEIKTDWTRPYATQPEILRYFEHVVDHYDLAPLICFSSTVTSAKWDEERSVWQLVVNGADQLEADIVISAIGMFNDLTMPDIEGLDTFEGTIFHSARWATAHDLTGERVAVIGTAASAVQFVPEVAKAAGELAIFQRTPNWVLPKEDTPYTREELQRFATHPDAAREVREGIFARVEATITFSNPDALRAAEDLGRRNLETVLDPAVRAKLTPTEPWGCRRPLSSNAYYPVFNQPNVELVTEAVERLTPKGVLTSDGREREVDTVILGTGFATTRYASAIDFVGRDGQPIADAWVDGAQAYLGITTAGFPNLFMLYGPNTNNGSILFMIECQVAYIQRQLERMRRDELAWIDVRHDVMDDYNATLQHDIEQVTVWNQNCNTGYYRGGAAQRIVTQWPHTMVAYSARTQQPDDEAYEVGAVTR</sequence>
<evidence type="ECO:0000313" key="4">
    <source>
        <dbReference type="EMBL" id="CAB4996932.1"/>
    </source>
</evidence>
<dbReference type="PANTHER" id="PTHR42877">
    <property type="entry name" value="L-ORNITHINE N(5)-MONOOXYGENASE-RELATED"/>
    <property type="match status" value="1"/>
</dbReference>
<gene>
    <name evidence="1" type="ORF">UFOPK2754_01614</name>
    <name evidence="2" type="ORF">UFOPK3139_00352</name>
    <name evidence="3" type="ORF">UFOPK3543_01297</name>
    <name evidence="4" type="ORF">UFOPK3967_01392</name>
</gene>
<dbReference type="AlphaFoldDB" id="A0A6J6Z3C5"/>
<dbReference type="EMBL" id="CAFBOS010000076">
    <property type="protein sequence ID" value="CAB4996932.1"/>
    <property type="molecule type" value="Genomic_DNA"/>
</dbReference>
<dbReference type="EMBL" id="CAFBMH010000040">
    <property type="protein sequence ID" value="CAB4908145.1"/>
    <property type="molecule type" value="Genomic_DNA"/>
</dbReference>
<reference evidence="2" key="1">
    <citation type="submission" date="2020-05" db="EMBL/GenBank/DDBJ databases">
        <authorList>
            <person name="Chiriac C."/>
            <person name="Salcher M."/>
            <person name="Ghai R."/>
            <person name="Kavagutti S V."/>
        </authorList>
    </citation>
    <scope>NUCLEOTIDE SEQUENCE</scope>
</reference>
<accession>A0A6J6Z3C5</accession>